<evidence type="ECO:0000256" key="5">
    <source>
        <dbReference type="ARBA" id="ARBA00022692"/>
    </source>
</evidence>
<protein>
    <submittedName>
        <fullName evidence="10">MFS transporter</fullName>
    </submittedName>
</protein>
<feature type="transmembrane region" description="Helical" evidence="8">
    <location>
        <begin position="323"/>
        <end position="342"/>
    </location>
</feature>
<feature type="transmembrane region" description="Helical" evidence="8">
    <location>
        <begin position="289"/>
        <end position="311"/>
    </location>
</feature>
<dbReference type="Gene3D" id="1.20.1720.10">
    <property type="entry name" value="Multidrug resistance protein D"/>
    <property type="match status" value="1"/>
</dbReference>
<keyword evidence="3" id="KW-0813">Transport</keyword>
<evidence type="ECO:0000256" key="2">
    <source>
        <dbReference type="ARBA" id="ARBA00008537"/>
    </source>
</evidence>
<evidence type="ECO:0000259" key="9">
    <source>
        <dbReference type="PROSITE" id="PS50850"/>
    </source>
</evidence>
<evidence type="ECO:0000256" key="4">
    <source>
        <dbReference type="ARBA" id="ARBA00022475"/>
    </source>
</evidence>
<feature type="transmembrane region" description="Helical" evidence="8">
    <location>
        <begin position="260"/>
        <end position="283"/>
    </location>
</feature>
<comment type="subcellular location">
    <subcellularLocation>
        <location evidence="1">Cell membrane</location>
        <topology evidence="1">Multi-pass membrane protein</topology>
    </subcellularLocation>
</comment>
<feature type="transmembrane region" description="Helical" evidence="8">
    <location>
        <begin position="348"/>
        <end position="366"/>
    </location>
</feature>
<dbReference type="GO" id="GO:0005886">
    <property type="term" value="C:plasma membrane"/>
    <property type="evidence" value="ECO:0007669"/>
    <property type="project" value="UniProtKB-SubCell"/>
</dbReference>
<keyword evidence="7 8" id="KW-0472">Membrane</keyword>
<dbReference type="GeneID" id="41591671"/>
<dbReference type="RefSeq" id="WP_148692468.1">
    <property type="nucleotide sequence ID" value="NZ_CP020477.1"/>
</dbReference>
<comment type="similarity">
    <text evidence="2">Belongs to the major facilitator superfamily. EmrB family.</text>
</comment>
<evidence type="ECO:0000256" key="1">
    <source>
        <dbReference type="ARBA" id="ARBA00004651"/>
    </source>
</evidence>
<evidence type="ECO:0000313" key="10">
    <source>
        <dbReference type="EMBL" id="ARM76673.1"/>
    </source>
</evidence>
<gene>
    <name evidence="10" type="ORF">B6F84_12065</name>
</gene>
<dbReference type="FunFam" id="1.20.1720.10:FF:000021">
    <property type="entry name" value="Drug resistance transporter, EmrB/QacA subfamily"/>
    <property type="match status" value="1"/>
</dbReference>
<dbReference type="Proteomes" id="UP000193404">
    <property type="component" value="Chromosome"/>
</dbReference>
<keyword evidence="4" id="KW-1003">Cell membrane</keyword>
<dbReference type="GO" id="GO:0022857">
    <property type="term" value="F:transmembrane transporter activity"/>
    <property type="evidence" value="ECO:0007669"/>
    <property type="project" value="InterPro"/>
</dbReference>
<evidence type="ECO:0000313" key="11">
    <source>
        <dbReference type="Proteomes" id="UP000193404"/>
    </source>
</evidence>
<dbReference type="InterPro" id="IPR004638">
    <property type="entry name" value="EmrB-like"/>
</dbReference>
<proteinExistence type="inferred from homology"/>
<dbReference type="Pfam" id="PF07690">
    <property type="entry name" value="MFS_1"/>
    <property type="match status" value="1"/>
</dbReference>
<dbReference type="KEGG" id="aman:B6F84_12065"/>
<evidence type="ECO:0000256" key="3">
    <source>
        <dbReference type="ARBA" id="ARBA00022448"/>
    </source>
</evidence>
<feature type="domain" description="Major facilitator superfamily (MFS) profile" evidence="9">
    <location>
        <begin position="7"/>
        <end position="465"/>
    </location>
</feature>
<feature type="transmembrane region" description="Helical" evidence="8">
    <location>
        <begin position="387"/>
        <end position="412"/>
    </location>
</feature>
<dbReference type="InterPro" id="IPR020846">
    <property type="entry name" value="MFS_dom"/>
</dbReference>
<feature type="transmembrane region" description="Helical" evidence="8">
    <location>
        <begin position="193"/>
        <end position="211"/>
    </location>
</feature>
<dbReference type="Gene3D" id="1.20.1250.20">
    <property type="entry name" value="MFS general substrate transporter like domains"/>
    <property type="match status" value="1"/>
</dbReference>
<dbReference type="PANTHER" id="PTHR42718:SF9">
    <property type="entry name" value="MAJOR FACILITATOR SUPERFAMILY MULTIDRUG TRANSPORTER MFSC"/>
    <property type="match status" value="1"/>
</dbReference>
<feature type="transmembrane region" description="Helical" evidence="8">
    <location>
        <begin position="163"/>
        <end position="181"/>
    </location>
</feature>
<feature type="transmembrane region" description="Helical" evidence="8">
    <location>
        <begin position="223"/>
        <end position="239"/>
    </location>
</feature>
<name>A0A1W6K2A3_9CREN</name>
<dbReference type="PROSITE" id="PS50850">
    <property type="entry name" value="MFS"/>
    <property type="match status" value="1"/>
</dbReference>
<feature type="transmembrane region" description="Helical" evidence="8">
    <location>
        <begin position="73"/>
        <end position="100"/>
    </location>
</feature>
<dbReference type="InterPro" id="IPR011701">
    <property type="entry name" value="MFS"/>
</dbReference>
<dbReference type="OrthoDB" id="117970at2157"/>
<organism evidence="10 11">
    <name type="scientific">Acidianus manzaensis</name>
    <dbReference type="NCBI Taxonomy" id="282676"/>
    <lineage>
        <taxon>Archaea</taxon>
        <taxon>Thermoproteota</taxon>
        <taxon>Thermoprotei</taxon>
        <taxon>Sulfolobales</taxon>
        <taxon>Sulfolobaceae</taxon>
        <taxon>Acidianus</taxon>
    </lineage>
</organism>
<dbReference type="CDD" id="cd17321">
    <property type="entry name" value="MFS_MMR_MDR_like"/>
    <property type="match status" value="1"/>
</dbReference>
<evidence type="ECO:0000256" key="6">
    <source>
        <dbReference type="ARBA" id="ARBA00022989"/>
    </source>
</evidence>
<feature type="transmembrane region" description="Helical" evidence="8">
    <location>
        <begin position="6"/>
        <end position="28"/>
    </location>
</feature>
<keyword evidence="5 8" id="KW-0812">Transmembrane</keyword>
<dbReference type="STRING" id="282676.B6F84_12065"/>
<accession>A0A1W6K2A3</accession>
<feature type="transmembrane region" description="Helical" evidence="8">
    <location>
        <begin position="432"/>
        <end position="456"/>
    </location>
</feature>
<evidence type="ECO:0000256" key="7">
    <source>
        <dbReference type="ARBA" id="ARBA00023136"/>
    </source>
</evidence>
<dbReference type="NCBIfam" id="TIGR00711">
    <property type="entry name" value="efflux_EmrB"/>
    <property type="match status" value="1"/>
</dbReference>
<dbReference type="EMBL" id="CP020477">
    <property type="protein sequence ID" value="ARM76673.1"/>
    <property type="molecule type" value="Genomic_DNA"/>
</dbReference>
<evidence type="ECO:0000256" key="8">
    <source>
        <dbReference type="SAM" id="Phobius"/>
    </source>
</evidence>
<dbReference type="InterPro" id="IPR036259">
    <property type="entry name" value="MFS_trans_sf"/>
</dbReference>
<keyword evidence="11" id="KW-1185">Reference proteome</keyword>
<reference evidence="10 11" key="1">
    <citation type="submission" date="2017-03" db="EMBL/GenBank/DDBJ databases">
        <title>Sulfur activation and transportation mechanism of thermophilic Archaea Acidianus manzaensis YN-25.</title>
        <authorList>
            <person name="Ma Y."/>
            <person name="Yang Y."/>
            <person name="Xia J."/>
        </authorList>
    </citation>
    <scope>NUCLEOTIDE SEQUENCE [LARGE SCALE GENOMIC DNA]</scope>
    <source>
        <strain evidence="10 11">YN-25</strain>
    </source>
</reference>
<dbReference type="FunFam" id="1.20.1250.20:FF:000503">
    <property type="entry name" value="Drug resistance transporter, EmrB/QacA subfamily"/>
    <property type="match status" value="1"/>
</dbReference>
<feature type="transmembrane region" description="Helical" evidence="8">
    <location>
        <begin position="40"/>
        <end position="61"/>
    </location>
</feature>
<dbReference type="PANTHER" id="PTHR42718">
    <property type="entry name" value="MAJOR FACILITATOR SUPERFAMILY MULTIDRUG TRANSPORTER MFSC"/>
    <property type="match status" value="1"/>
</dbReference>
<keyword evidence="6 8" id="KW-1133">Transmembrane helix</keyword>
<dbReference type="AlphaFoldDB" id="A0A1W6K2A3"/>
<feature type="transmembrane region" description="Helical" evidence="8">
    <location>
        <begin position="137"/>
        <end position="157"/>
    </location>
</feature>
<sequence length="480" mass="50998">MNKISLVTIVVVLGTMMAAVDSTIVILALPTIVQSLHTNLFTIIWVILIYLLIAAVLTTQVGRLGDNYGRAKIYNIGFLVFTIGSALCGASPAASLLIGFRGLQAIGASMLQANSGAIIADYYPPNMRGKAYGYTSVGWNVGAVLGIVLGGIITTFIGWRYIFYINVPIGIVAVIFGFREIKDVNIVKRKFDIPGVVLLGLALSLITYGAAETAGVGLTRLNMSLIIAGALLLIPFALVERKIQFPVIDFRAFKNRVLSASLFASFLQSAGYLATAFILIMYLQGIRGLSPFNASLLLVPGYVLASMLGPIAGRLSDRIGARIPATLGIAFMMITAFIYTRLTLTTPYIDIILASIIGGIGTSMFYPANNSAVMANAPKQLYGGISGILRTLANTGILISYVIAISVASLTIPRYVAFEVFLGTSHLIGGVGAKFLVGVHSAFFASITILAIALVLSAIRGKEQRASAGQQEILQQKISK</sequence>
<dbReference type="SUPFAM" id="SSF103473">
    <property type="entry name" value="MFS general substrate transporter"/>
    <property type="match status" value="1"/>
</dbReference>